<accession>A0ABW2Q1I7</accession>
<feature type="compositionally biased region" description="Polar residues" evidence="1">
    <location>
        <begin position="222"/>
        <end position="232"/>
    </location>
</feature>
<organism evidence="2 3">
    <name type="scientific">Scopulibacillus cellulosilyticus</name>
    <dbReference type="NCBI Taxonomy" id="2665665"/>
    <lineage>
        <taxon>Bacteria</taxon>
        <taxon>Bacillati</taxon>
        <taxon>Bacillota</taxon>
        <taxon>Bacilli</taxon>
        <taxon>Bacillales</taxon>
        <taxon>Sporolactobacillaceae</taxon>
        <taxon>Scopulibacillus</taxon>
    </lineage>
</organism>
<evidence type="ECO:0008006" key="4">
    <source>
        <dbReference type="Google" id="ProtNLM"/>
    </source>
</evidence>
<dbReference type="EMBL" id="JBHTCO010000020">
    <property type="protein sequence ID" value="MFC7394446.1"/>
    <property type="molecule type" value="Genomic_DNA"/>
</dbReference>
<dbReference type="RefSeq" id="WP_380967815.1">
    <property type="nucleotide sequence ID" value="NZ_JBHTCO010000020.1"/>
</dbReference>
<protein>
    <recommendedName>
        <fullName evidence="4">Spore coat protein B</fullName>
    </recommendedName>
</protein>
<evidence type="ECO:0000256" key="1">
    <source>
        <dbReference type="SAM" id="MobiDB-lite"/>
    </source>
</evidence>
<reference evidence="3" key="1">
    <citation type="journal article" date="2019" name="Int. J. Syst. Evol. Microbiol.">
        <title>The Global Catalogue of Microorganisms (GCM) 10K type strain sequencing project: providing services to taxonomists for standard genome sequencing and annotation.</title>
        <authorList>
            <consortium name="The Broad Institute Genomics Platform"/>
            <consortium name="The Broad Institute Genome Sequencing Center for Infectious Disease"/>
            <person name="Wu L."/>
            <person name="Ma J."/>
        </authorList>
    </citation>
    <scope>NUCLEOTIDE SEQUENCE [LARGE SCALE GENOMIC DNA]</scope>
    <source>
        <strain evidence="3">CGMCC 1.16305</strain>
    </source>
</reference>
<feature type="region of interest" description="Disordered" evidence="1">
    <location>
        <begin position="138"/>
        <end position="169"/>
    </location>
</feature>
<proteinExistence type="predicted"/>
<feature type="region of interest" description="Disordered" evidence="1">
    <location>
        <begin position="189"/>
        <end position="251"/>
    </location>
</feature>
<keyword evidence="3" id="KW-1185">Reference proteome</keyword>
<gene>
    <name evidence="2" type="ORF">ACFQRG_15925</name>
</gene>
<sequence>MFNQSSIEMISKLIGNNVKINMGGPESKTGELLTVSSDHLAIDSEKDGVIYYQLRHVRGVTVNSKNASLSSGNANYIEGESFNDILSALTYKKIRINRGGPESVEGVLNRAFDHYIEVTTNDEVLFVSIYHIKSISHVSDQKKDSGSSGQSNGRSNRRSRNNSSQNEVMDAVEIAKTAGTELYMYNEPWETSCEPGTSSKRTRTSRNRRRSHRSGSMGGQTGPTIFTRSNQIPRPVHPSASMGYSKVSRSS</sequence>
<feature type="compositionally biased region" description="Basic residues" evidence="1">
    <location>
        <begin position="200"/>
        <end position="213"/>
    </location>
</feature>
<evidence type="ECO:0000313" key="3">
    <source>
        <dbReference type="Proteomes" id="UP001596505"/>
    </source>
</evidence>
<evidence type="ECO:0000313" key="2">
    <source>
        <dbReference type="EMBL" id="MFC7394446.1"/>
    </source>
</evidence>
<name>A0ABW2Q1I7_9BACL</name>
<dbReference type="Proteomes" id="UP001596505">
    <property type="component" value="Unassembled WGS sequence"/>
</dbReference>
<comment type="caution">
    <text evidence="2">The sequence shown here is derived from an EMBL/GenBank/DDBJ whole genome shotgun (WGS) entry which is preliminary data.</text>
</comment>